<feature type="domain" description="DUF1559" evidence="3">
    <location>
        <begin position="397"/>
        <end position="470"/>
    </location>
</feature>
<organism evidence="4 5">
    <name type="scientific">Lignipirellula cremea</name>
    <dbReference type="NCBI Taxonomy" id="2528010"/>
    <lineage>
        <taxon>Bacteria</taxon>
        <taxon>Pseudomonadati</taxon>
        <taxon>Planctomycetota</taxon>
        <taxon>Planctomycetia</taxon>
        <taxon>Pirellulales</taxon>
        <taxon>Pirellulaceae</taxon>
        <taxon>Lignipirellula</taxon>
    </lineage>
</organism>
<dbReference type="Proteomes" id="UP000317648">
    <property type="component" value="Chromosome"/>
</dbReference>
<dbReference type="InterPro" id="IPR011453">
    <property type="entry name" value="DUF1559"/>
</dbReference>
<keyword evidence="5" id="KW-1185">Reference proteome</keyword>
<gene>
    <name evidence="4" type="ORF">Pla8534_17660</name>
</gene>
<feature type="chain" id="PRO_5021901007" description="DUF1559 domain-containing protein" evidence="2">
    <location>
        <begin position="18"/>
        <end position="601"/>
    </location>
</feature>
<evidence type="ECO:0000313" key="4">
    <source>
        <dbReference type="EMBL" id="QDU93980.1"/>
    </source>
</evidence>
<dbReference type="RefSeq" id="WP_145051624.1">
    <property type="nucleotide sequence ID" value="NZ_CP036433.1"/>
</dbReference>
<name>A0A518DQ67_9BACT</name>
<dbReference type="OrthoDB" id="285651at2"/>
<dbReference type="EMBL" id="CP036433">
    <property type="protein sequence ID" value="QDU93980.1"/>
    <property type="molecule type" value="Genomic_DNA"/>
</dbReference>
<sequence length="601" mass="64966" precursor="true">MLRSLSPLLLASAIALGGCGGQAKKADDKPADPAGGVATAPAATNAPGGAAPAKTTPAADSPGQAAGEETTSPPATVDTSAVSALLKFIPEDTVGFWLVNSQQGLSRPLVKPMLQATGLEHQVTEEIGQRVRFLNIFGYVEREGKLGIVRCQIWEFTSAAEARAGLIRFAEFFGMRITNPSRQVQGFDVFQVGFLVFALRDKVVIHSTWSEYLDRVLAQTGPPAHLKPLIDPAVLASDAMLVLKAKDPQAHAFLLEQATAEIKSAPPSLLPLSALLPKAKMLVAAGSLTEGRLAHLQVEMEDDEAAEMLANFGKVLPLQARQMGLAAIDELGVDPPSAVQLKKTLNALFDGIQLTQEGTTARGVVTAPADVAQWPTALASTLAALKKKNEETIVPQHHIEQIVQAIHDYTEVRRDARQILPPAAIMDQSGKPLLSWRVAILPSLNKELYDQFKLDEPWDSPHNLQLVEKMPAVFGKSTDGRTRFLGFANKGGVFETIPDPERPPFPRSVRFADITDGVSVTIAVVHVAPDKAVPWTKPEDVTYDISDPLAGVGEQPDGKLLVCFLSARSSWIDLNRITKEQFKMLVEYEDDNEIDFDFRAK</sequence>
<feature type="region of interest" description="Disordered" evidence="1">
    <location>
        <begin position="21"/>
        <end position="76"/>
    </location>
</feature>
<reference evidence="4 5" key="1">
    <citation type="submission" date="2019-02" db="EMBL/GenBank/DDBJ databases">
        <title>Deep-cultivation of Planctomycetes and their phenomic and genomic characterization uncovers novel biology.</title>
        <authorList>
            <person name="Wiegand S."/>
            <person name="Jogler M."/>
            <person name="Boedeker C."/>
            <person name="Pinto D."/>
            <person name="Vollmers J."/>
            <person name="Rivas-Marin E."/>
            <person name="Kohn T."/>
            <person name="Peeters S.H."/>
            <person name="Heuer A."/>
            <person name="Rast P."/>
            <person name="Oberbeckmann S."/>
            <person name="Bunk B."/>
            <person name="Jeske O."/>
            <person name="Meyerdierks A."/>
            <person name="Storesund J.E."/>
            <person name="Kallscheuer N."/>
            <person name="Luecker S."/>
            <person name="Lage O.M."/>
            <person name="Pohl T."/>
            <person name="Merkel B.J."/>
            <person name="Hornburger P."/>
            <person name="Mueller R.-W."/>
            <person name="Bruemmer F."/>
            <person name="Labrenz M."/>
            <person name="Spormann A.M."/>
            <person name="Op den Camp H."/>
            <person name="Overmann J."/>
            <person name="Amann R."/>
            <person name="Jetten M.S.M."/>
            <person name="Mascher T."/>
            <person name="Medema M.H."/>
            <person name="Devos D.P."/>
            <person name="Kaster A.-K."/>
            <person name="Ovreas L."/>
            <person name="Rohde M."/>
            <person name="Galperin M.Y."/>
            <person name="Jogler C."/>
        </authorList>
    </citation>
    <scope>NUCLEOTIDE SEQUENCE [LARGE SCALE GENOMIC DNA]</scope>
    <source>
        <strain evidence="4 5">Pla85_3_4</strain>
    </source>
</reference>
<evidence type="ECO:0000259" key="3">
    <source>
        <dbReference type="Pfam" id="PF07596"/>
    </source>
</evidence>
<accession>A0A518DQ67</accession>
<proteinExistence type="predicted"/>
<dbReference type="AlphaFoldDB" id="A0A518DQ67"/>
<evidence type="ECO:0000256" key="1">
    <source>
        <dbReference type="SAM" id="MobiDB-lite"/>
    </source>
</evidence>
<feature type="signal peptide" evidence="2">
    <location>
        <begin position="1"/>
        <end position="17"/>
    </location>
</feature>
<protein>
    <recommendedName>
        <fullName evidence="3">DUF1559 domain-containing protein</fullName>
    </recommendedName>
</protein>
<keyword evidence="2" id="KW-0732">Signal</keyword>
<feature type="compositionally biased region" description="Low complexity" evidence="1">
    <location>
        <begin position="32"/>
        <end position="59"/>
    </location>
</feature>
<dbReference type="KEGG" id="lcre:Pla8534_17660"/>
<dbReference type="Pfam" id="PF07596">
    <property type="entry name" value="SBP_bac_10"/>
    <property type="match status" value="1"/>
</dbReference>
<evidence type="ECO:0000256" key="2">
    <source>
        <dbReference type="SAM" id="SignalP"/>
    </source>
</evidence>
<evidence type="ECO:0000313" key="5">
    <source>
        <dbReference type="Proteomes" id="UP000317648"/>
    </source>
</evidence>
<dbReference type="PROSITE" id="PS51257">
    <property type="entry name" value="PROKAR_LIPOPROTEIN"/>
    <property type="match status" value="1"/>
</dbReference>